<comment type="caution">
    <text evidence="1">The sequence shown here is derived from an EMBL/GenBank/DDBJ whole genome shotgun (WGS) entry which is preliminary data.</text>
</comment>
<evidence type="ECO:0000313" key="2">
    <source>
        <dbReference type="Proteomes" id="UP000677611"/>
    </source>
</evidence>
<proteinExistence type="predicted"/>
<dbReference type="RefSeq" id="WP_208016497.1">
    <property type="nucleotide sequence ID" value="NZ_JAGDQJ010000003.1"/>
</dbReference>
<name>A0ABS3NSC5_9BACI</name>
<dbReference type="Proteomes" id="UP000677611">
    <property type="component" value="Unassembled WGS sequence"/>
</dbReference>
<sequence>MIKVTESSVKKARIEYELLKETRHTKAILFRLYEDAGDKIDRLSIIRTYPSEAFVVAEKNAPHLVEQGGIHQLFQIIDEQDILS</sequence>
<organism evidence="1 2">
    <name type="scientific">Bacillus arachidis</name>
    <dbReference type="NCBI Taxonomy" id="2819290"/>
    <lineage>
        <taxon>Bacteria</taxon>
        <taxon>Bacillati</taxon>
        <taxon>Bacillota</taxon>
        <taxon>Bacilli</taxon>
        <taxon>Bacillales</taxon>
        <taxon>Bacillaceae</taxon>
        <taxon>Bacillus</taxon>
    </lineage>
</organism>
<reference evidence="1 2" key="1">
    <citation type="submission" date="2021-03" db="EMBL/GenBank/DDBJ databases">
        <title>Identification of novel Bacillus strains.</title>
        <authorList>
            <person name="Xiao Z."/>
            <person name="Li Y."/>
            <person name="Shen J."/>
        </authorList>
    </citation>
    <scope>NUCLEOTIDE SEQUENCE [LARGE SCALE GENOMIC DNA]</scope>
    <source>
        <strain evidence="1 2">SY8</strain>
    </source>
</reference>
<keyword evidence="2" id="KW-1185">Reference proteome</keyword>
<accession>A0ABS3NSC5</accession>
<protein>
    <submittedName>
        <fullName evidence="1">Uncharacterized protein</fullName>
    </submittedName>
</protein>
<gene>
    <name evidence="1" type="ORF">J4P90_00935</name>
</gene>
<dbReference type="EMBL" id="JAGDQJ010000003">
    <property type="protein sequence ID" value="MBO1623827.1"/>
    <property type="molecule type" value="Genomic_DNA"/>
</dbReference>
<evidence type="ECO:0000313" key="1">
    <source>
        <dbReference type="EMBL" id="MBO1623827.1"/>
    </source>
</evidence>